<dbReference type="Proteomes" id="UP000297245">
    <property type="component" value="Unassembled WGS sequence"/>
</dbReference>
<dbReference type="Pfam" id="PF00069">
    <property type="entry name" value="Pkinase"/>
    <property type="match status" value="1"/>
</dbReference>
<sequence length="266" mass="30141">MEAISIADLKPSTVGGFSEVYIARLAGKTVAVKKLRQCQESSSLVRQKFIREAMITQVLDHDNIIPFVSVVDRGPNLSIVTRWMANGNLVEYLKKHPWLPLEMRDKLVYQTAKGLDYIHERYIIHADIKGANVLVDDTGTARIADFGNAFYAFEKALLKSGGTERWMAPELILYEEDVRPSFALDIFSFAMCMYEASTITICGTHTHHFLLDIQWECPVRVQDVDICDIMISDAMWALVQDCWTQEPDKRPTAKQVSERIAAIVIV</sequence>
<dbReference type="Gene3D" id="1.10.510.10">
    <property type="entry name" value="Transferase(Phosphotransferase) domain 1"/>
    <property type="match status" value="1"/>
</dbReference>
<dbReference type="InterPro" id="IPR051681">
    <property type="entry name" value="Ser/Thr_Kinases-Pseudokinases"/>
</dbReference>
<keyword evidence="2" id="KW-0418">Kinase</keyword>
<reference evidence="2 3" key="1">
    <citation type="journal article" date="2019" name="Nat. Ecol. Evol.">
        <title>Megaphylogeny resolves global patterns of mushroom evolution.</title>
        <authorList>
            <person name="Varga T."/>
            <person name="Krizsan K."/>
            <person name="Foldi C."/>
            <person name="Dima B."/>
            <person name="Sanchez-Garcia M."/>
            <person name="Sanchez-Ramirez S."/>
            <person name="Szollosi G.J."/>
            <person name="Szarkandi J.G."/>
            <person name="Papp V."/>
            <person name="Albert L."/>
            <person name="Andreopoulos W."/>
            <person name="Angelini C."/>
            <person name="Antonin V."/>
            <person name="Barry K.W."/>
            <person name="Bougher N.L."/>
            <person name="Buchanan P."/>
            <person name="Buyck B."/>
            <person name="Bense V."/>
            <person name="Catcheside P."/>
            <person name="Chovatia M."/>
            <person name="Cooper J."/>
            <person name="Damon W."/>
            <person name="Desjardin D."/>
            <person name="Finy P."/>
            <person name="Geml J."/>
            <person name="Haridas S."/>
            <person name="Hughes K."/>
            <person name="Justo A."/>
            <person name="Karasinski D."/>
            <person name="Kautmanova I."/>
            <person name="Kiss B."/>
            <person name="Kocsube S."/>
            <person name="Kotiranta H."/>
            <person name="LaButti K.M."/>
            <person name="Lechner B.E."/>
            <person name="Liimatainen K."/>
            <person name="Lipzen A."/>
            <person name="Lukacs Z."/>
            <person name="Mihaltcheva S."/>
            <person name="Morgado L.N."/>
            <person name="Niskanen T."/>
            <person name="Noordeloos M.E."/>
            <person name="Ohm R.A."/>
            <person name="Ortiz-Santana B."/>
            <person name="Ovrebo C."/>
            <person name="Racz N."/>
            <person name="Riley R."/>
            <person name="Savchenko A."/>
            <person name="Shiryaev A."/>
            <person name="Soop K."/>
            <person name="Spirin V."/>
            <person name="Szebenyi C."/>
            <person name="Tomsovsky M."/>
            <person name="Tulloss R.E."/>
            <person name="Uehling J."/>
            <person name="Grigoriev I.V."/>
            <person name="Vagvolgyi C."/>
            <person name="Papp T."/>
            <person name="Martin F.M."/>
            <person name="Miettinen O."/>
            <person name="Hibbett D.S."/>
            <person name="Nagy L.G."/>
        </authorList>
    </citation>
    <scope>NUCLEOTIDE SEQUENCE [LARGE SCALE GENOMIC DNA]</scope>
    <source>
        <strain evidence="2 3">CBS 962.96</strain>
    </source>
</reference>
<feature type="domain" description="Protein kinase" evidence="1">
    <location>
        <begin position="6"/>
        <end position="264"/>
    </location>
</feature>
<dbReference type="GO" id="GO:0005524">
    <property type="term" value="F:ATP binding"/>
    <property type="evidence" value="ECO:0007669"/>
    <property type="project" value="InterPro"/>
</dbReference>
<dbReference type="OrthoDB" id="4062651at2759"/>
<dbReference type="PROSITE" id="PS50011">
    <property type="entry name" value="PROTEIN_KINASE_DOM"/>
    <property type="match status" value="1"/>
</dbReference>
<dbReference type="SUPFAM" id="SSF56112">
    <property type="entry name" value="Protein kinase-like (PK-like)"/>
    <property type="match status" value="1"/>
</dbReference>
<evidence type="ECO:0000313" key="3">
    <source>
        <dbReference type="Proteomes" id="UP000297245"/>
    </source>
</evidence>
<proteinExistence type="predicted"/>
<evidence type="ECO:0000259" key="1">
    <source>
        <dbReference type="PROSITE" id="PS50011"/>
    </source>
</evidence>
<organism evidence="2 3">
    <name type="scientific">Dendrothele bispora (strain CBS 962.96)</name>
    <dbReference type="NCBI Taxonomy" id="1314807"/>
    <lineage>
        <taxon>Eukaryota</taxon>
        <taxon>Fungi</taxon>
        <taxon>Dikarya</taxon>
        <taxon>Basidiomycota</taxon>
        <taxon>Agaricomycotina</taxon>
        <taxon>Agaricomycetes</taxon>
        <taxon>Agaricomycetidae</taxon>
        <taxon>Agaricales</taxon>
        <taxon>Agaricales incertae sedis</taxon>
        <taxon>Dendrothele</taxon>
    </lineage>
</organism>
<dbReference type="InterPro" id="IPR011009">
    <property type="entry name" value="Kinase-like_dom_sf"/>
</dbReference>
<dbReference type="PRINTS" id="PR00109">
    <property type="entry name" value="TYRKINASE"/>
</dbReference>
<dbReference type="AlphaFoldDB" id="A0A4S8LYU0"/>
<gene>
    <name evidence="2" type="ORF">K435DRAFT_667433</name>
</gene>
<dbReference type="InterPro" id="IPR001245">
    <property type="entry name" value="Ser-Thr/Tyr_kinase_cat_dom"/>
</dbReference>
<dbReference type="SMART" id="SM00220">
    <property type="entry name" value="S_TKc"/>
    <property type="match status" value="1"/>
</dbReference>
<dbReference type="PROSITE" id="PS00108">
    <property type="entry name" value="PROTEIN_KINASE_ST"/>
    <property type="match status" value="1"/>
</dbReference>
<accession>A0A4S8LYU0</accession>
<name>A0A4S8LYU0_DENBC</name>
<dbReference type="PANTHER" id="PTHR44329:SF261">
    <property type="entry name" value="ZINC FINGER CONTAINING PROTEIN KINASE-RELATED"/>
    <property type="match status" value="1"/>
</dbReference>
<keyword evidence="2" id="KW-0808">Transferase</keyword>
<dbReference type="GO" id="GO:0004674">
    <property type="term" value="F:protein serine/threonine kinase activity"/>
    <property type="evidence" value="ECO:0007669"/>
    <property type="project" value="TreeGrafter"/>
</dbReference>
<dbReference type="PANTHER" id="PTHR44329">
    <property type="entry name" value="SERINE/THREONINE-PROTEIN KINASE TNNI3K-RELATED"/>
    <property type="match status" value="1"/>
</dbReference>
<dbReference type="InterPro" id="IPR008271">
    <property type="entry name" value="Ser/Thr_kinase_AS"/>
</dbReference>
<dbReference type="EMBL" id="ML179213">
    <property type="protein sequence ID" value="THU94894.1"/>
    <property type="molecule type" value="Genomic_DNA"/>
</dbReference>
<dbReference type="PIRSF" id="PIRSF000654">
    <property type="entry name" value="Integrin-linked_kinase"/>
    <property type="match status" value="1"/>
</dbReference>
<dbReference type="InterPro" id="IPR000719">
    <property type="entry name" value="Prot_kinase_dom"/>
</dbReference>
<protein>
    <submittedName>
        <fullName evidence="2">Kinase-like protein</fullName>
    </submittedName>
</protein>
<keyword evidence="3" id="KW-1185">Reference proteome</keyword>
<evidence type="ECO:0000313" key="2">
    <source>
        <dbReference type="EMBL" id="THU94894.1"/>
    </source>
</evidence>